<dbReference type="GO" id="GO:0009307">
    <property type="term" value="P:DNA restriction-modification system"/>
    <property type="evidence" value="ECO:0007669"/>
    <property type="project" value="InterPro"/>
</dbReference>
<dbReference type="GO" id="GO:0009036">
    <property type="term" value="F:type II site-specific deoxyribonuclease activity"/>
    <property type="evidence" value="ECO:0007669"/>
    <property type="project" value="InterPro"/>
</dbReference>
<accession>A0A7M1QVD8</accession>
<dbReference type="EMBL" id="CP063213">
    <property type="protein sequence ID" value="QOR45464.1"/>
    <property type="molecule type" value="Genomic_DNA"/>
</dbReference>
<dbReference type="InterPro" id="IPR018573">
    <property type="entry name" value="Restrct_endonuc_II_AlwI"/>
</dbReference>
<dbReference type="REBASE" id="451719">
    <property type="entry name" value="TspA0121ORF9435P"/>
</dbReference>
<dbReference type="Pfam" id="PF09491">
    <property type="entry name" value="RE_AlwI"/>
    <property type="match status" value="1"/>
</dbReference>
<organism evidence="1 2">
    <name type="scientific">Trueperella pecoris</name>
    <dbReference type="NCBI Taxonomy" id="2733571"/>
    <lineage>
        <taxon>Bacteria</taxon>
        <taxon>Bacillati</taxon>
        <taxon>Actinomycetota</taxon>
        <taxon>Actinomycetes</taxon>
        <taxon>Actinomycetales</taxon>
        <taxon>Actinomycetaceae</taxon>
        <taxon>Trueperella</taxon>
    </lineage>
</organism>
<name>A0A7M1QVD8_9ACTO</name>
<evidence type="ECO:0000313" key="1">
    <source>
        <dbReference type="EMBL" id="QOR45464.1"/>
    </source>
</evidence>
<dbReference type="AlphaFoldDB" id="A0A7M1QVD8"/>
<dbReference type="Gene3D" id="3.40.91.30">
    <property type="match status" value="1"/>
</dbReference>
<proteinExistence type="predicted"/>
<keyword evidence="1" id="KW-0540">Nuclease</keyword>
<sequence length="515" mass="57058">MSVPLCLKVLADVAAGRDWHSEGKHTELAIEQGLEDAGLKRPGKRRDQGGGGGRTYRAWLKSLGLVFMDDANRMQLTCAGQALVQGQAPLPILSQQVYKYQFPSAFTHGGASAVDQRFQVRPFIFLLQLLLDERLGGVLQERDEIALIALCYGTSNRKDTVDEVVERILAFRQHGLKSLSQDYLTRFASTRSQEASFDALAKNLRDVANTCRNWLGFTQLIDVERGMWRIADGARVEAQNVVETYATKALIRDWDDEEKFQRRYGLLPGQRKDTRNLDGNVGAISAGAIEEMRIDHAYLGLASSKVIARISPQVVNQVAVKTGISPARVEQVLTQKYPGGSAAWFMAKYVQLAFQSREHATQFEVATTSIFRDVFGFQAQHVGPIPRRPDIVIASLEVHYGALLDSKAYKTGYSATIGQQNRMRDYIDDFPDYALSGAPLAFFAYVVSGTKSTLRAQIQDIARQNGVPGAAITAAQLAAMVERHSTTKYTHEQIRQILSVNREVEMADLAIGDGR</sequence>
<gene>
    <name evidence="1" type="ORF">INS88_09430</name>
</gene>
<keyword evidence="2" id="KW-1185">Reference proteome</keyword>
<dbReference type="SUPFAM" id="SSF52980">
    <property type="entry name" value="Restriction endonuclease-like"/>
    <property type="match status" value="1"/>
</dbReference>
<keyword evidence="1" id="KW-0255">Endonuclease</keyword>
<reference evidence="1 2" key="1">
    <citation type="submission" date="2020-10" db="EMBL/GenBank/DDBJ databases">
        <title>Trueperella pecoris sp. nov. isolated from bovine and porcine specimens.</title>
        <authorList>
            <person name="Schoenecker L."/>
            <person name="Schnydrig P."/>
            <person name="Brodard I."/>
            <person name="Thomann A."/>
            <person name="Hemphill A."/>
            <person name="Rodriguez-Campos S."/>
            <person name="Perreten V."/>
            <person name="Jores J."/>
            <person name="Kittl S."/>
        </authorList>
    </citation>
    <scope>NUCLEOTIDE SEQUENCE [LARGE SCALE GENOMIC DNA]</scope>
    <source>
        <strain evidence="1 2">15A0121</strain>
    </source>
</reference>
<dbReference type="RefSeq" id="WP_197551036.1">
    <property type="nucleotide sequence ID" value="NZ_CP063213.1"/>
</dbReference>
<dbReference type="InterPro" id="IPR011335">
    <property type="entry name" value="Restrct_endonuc-II-like"/>
</dbReference>
<keyword evidence="1" id="KW-0378">Hydrolase</keyword>
<evidence type="ECO:0000313" key="2">
    <source>
        <dbReference type="Proteomes" id="UP000595053"/>
    </source>
</evidence>
<dbReference type="Proteomes" id="UP000595053">
    <property type="component" value="Chromosome"/>
</dbReference>
<protein>
    <submittedName>
        <fullName evidence="1">AlwI family type II restriction endonuclease</fullName>
    </submittedName>
</protein>